<dbReference type="Proteomes" id="UP000185109">
    <property type="component" value="Chromosome"/>
</dbReference>
<sequence>MNRFRIVEAALDREDAKPYLPGVSDCLFMGFAVVDDLTGSSLAKKFARAYRTLASSQRALRRRGFSSLVDAWSAELQQEPRAPAAARFGDIAIVRTADGVEHVAVCIGTRFRSKTEKGRVDFGLSDVIASFHIG</sequence>
<dbReference type="InterPro" id="IPR053802">
    <property type="entry name" value="DUF6950"/>
</dbReference>
<evidence type="ECO:0000313" key="2">
    <source>
        <dbReference type="EMBL" id="APO74275.1"/>
    </source>
</evidence>
<accession>A0A1L5P2B4</accession>
<proteinExistence type="predicted"/>
<dbReference type="RefSeq" id="WP_074060836.1">
    <property type="nucleotide sequence ID" value="NZ_CP017241.1"/>
</dbReference>
<reference evidence="2 3" key="1">
    <citation type="submission" date="2016-09" db="EMBL/GenBank/DDBJ databases">
        <title>The complete genome sequences of Rhizobium gallicum, symbiovars gallicum and phaseoli, symbionts associated to common bean (Phaseolus vulgaris).</title>
        <authorList>
            <person name="Bustos P."/>
            <person name="Santamaria R.I."/>
            <person name="Perez-Carrascal O.M."/>
            <person name="Juarez S."/>
            <person name="Lozano L."/>
            <person name="Martinez-Flores I."/>
            <person name="Martinez-Romero E."/>
            <person name="Cevallos M."/>
            <person name="Romero D."/>
            <person name="Davila G."/>
            <person name="Gonzalez V."/>
        </authorList>
    </citation>
    <scope>NUCLEOTIDE SEQUENCE [LARGE SCALE GENOMIC DNA]</scope>
    <source>
        <strain evidence="2 3">8C-3</strain>
    </source>
</reference>
<feature type="domain" description="DUF6950" evidence="1">
    <location>
        <begin position="7"/>
        <end position="132"/>
    </location>
</feature>
<dbReference type="AlphaFoldDB" id="A0A1L5P2B4"/>
<dbReference type="EMBL" id="CP017241">
    <property type="protein sequence ID" value="APO74275.1"/>
    <property type="molecule type" value="Genomic_DNA"/>
</dbReference>
<gene>
    <name evidence="2" type="ORF">AM571_CH01440</name>
</gene>
<evidence type="ECO:0000313" key="3">
    <source>
        <dbReference type="Proteomes" id="UP000185109"/>
    </source>
</evidence>
<name>A0A1L5P2B4_RHIET</name>
<organism evidence="2 3">
    <name type="scientific">Rhizobium etli 8C-3</name>
    <dbReference type="NCBI Taxonomy" id="538025"/>
    <lineage>
        <taxon>Bacteria</taxon>
        <taxon>Pseudomonadati</taxon>
        <taxon>Pseudomonadota</taxon>
        <taxon>Alphaproteobacteria</taxon>
        <taxon>Hyphomicrobiales</taxon>
        <taxon>Rhizobiaceae</taxon>
        <taxon>Rhizobium/Agrobacterium group</taxon>
        <taxon>Rhizobium</taxon>
    </lineage>
</organism>
<evidence type="ECO:0000259" key="1">
    <source>
        <dbReference type="Pfam" id="PF22262"/>
    </source>
</evidence>
<protein>
    <recommendedName>
        <fullName evidence="1">DUF6950 domain-containing protein</fullName>
    </recommendedName>
</protein>
<dbReference type="Pfam" id="PF22262">
    <property type="entry name" value="DUF6950"/>
    <property type="match status" value="1"/>
</dbReference>